<dbReference type="RefSeq" id="WP_052062733.1">
    <property type="nucleotide sequence ID" value="NZ_JRMP02000002.1"/>
</dbReference>
<comment type="caution">
    <text evidence="4">The sequence shown here is derived from an EMBL/GenBank/DDBJ whole genome shotgun (WGS) entry which is preliminary data.</text>
</comment>
<keyword evidence="1" id="KW-1133">Transmembrane helix</keyword>
<gene>
    <name evidence="3" type="ORF">DCO61_06910</name>
    <name evidence="4" type="ORF">LS64_001585</name>
</gene>
<name>A0A347VWP3_9HELI</name>
<evidence type="ECO:0000313" key="5">
    <source>
        <dbReference type="Proteomes" id="UP000029714"/>
    </source>
</evidence>
<evidence type="ECO:0000256" key="1">
    <source>
        <dbReference type="SAM" id="Phobius"/>
    </source>
</evidence>
<dbReference type="OrthoDB" id="5326815at2"/>
<dbReference type="InterPro" id="IPR005184">
    <property type="entry name" value="DUF306_Meta_HslJ"/>
</dbReference>
<feature type="transmembrane region" description="Helical" evidence="1">
    <location>
        <begin position="7"/>
        <end position="26"/>
    </location>
</feature>
<dbReference type="Proteomes" id="UP000029714">
    <property type="component" value="Unassembled WGS sequence"/>
</dbReference>
<dbReference type="Pfam" id="PF03724">
    <property type="entry name" value="META"/>
    <property type="match status" value="1"/>
</dbReference>
<evidence type="ECO:0000313" key="3">
    <source>
        <dbReference type="EMBL" id="MWV69733.1"/>
    </source>
</evidence>
<dbReference type="InterPro" id="IPR038670">
    <property type="entry name" value="HslJ-like_sf"/>
</dbReference>
<reference evidence="4" key="3">
    <citation type="submission" date="2018-04" db="EMBL/GenBank/DDBJ databases">
        <authorList>
            <person name="Sheh A."/>
            <person name="Shen Z."/>
            <person name="Mannion A.J."/>
            <person name="Fox J.G."/>
        </authorList>
    </citation>
    <scope>NUCLEOTIDE SEQUENCE</scope>
    <source>
        <strain evidence="4">MIT 97-6194</strain>
    </source>
</reference>
<organism evidence="4 5">
    <name type="scientific">Helicobacter saguini</name>
    <dbReference type="NCBI Taxonomy" id="1548018"/>
    <lineage>
        <taxon>Bacteria</taxon>
        <taxon>Pseudomonadati</taxon>
        <taxon>Campylobacterota</taxon>
        <taxon>Epsilonproteobacteria</taxon>
        <taxon>Campylobacterales</taxon>
        <taxon>Helicobacteraceae</taxon>
        <taxon>Helicobacter</taxon>
    </lineage>
</organism>
<keyword evidence="1" id="KW-0472">Membrane</keyword>
<dbReference type="EMBL" id="JRMP02000002">
    <property type="protein sequence ID" value="TLD95575.1"/>
    <property type="molecule type" value="Genomic_DNA"/>
</dbReference>
<proteinExistence type="predicted"/>
<evidence type="ECO:0000313" key="4">
    <source>
        <dbReference type="EMBL" id="TLD95575.1"/>
    </source>
</evidence>
<dbReference type="PROSITE" id="PS51257">
    <property type="entry name" value="PROKAR_LIPOPROTEIN"/>
    <property type="match status" value="1"/>
</dbReference>
<evidence type="ECO:0000259" key="2">
    <source>
        <dbReference type="Pfam" id="PF03724"/>
    </source>
</evidence>
<dbReference type="AlphaFoldDB" id="A0A347VWP3"/>
<reference evidence="4 5" key="2">
    <citation type="journal article" date="2016" name="Infect. Immun.">
        <title>Helicobacter saguini, a Novel Helicobacter Isolated from Cotton-Top Tamarins with Ulcerative Colitis, Has Proinflammatory Properties and Induces Typhlocolitis and Dysplasia in Gnotobiotic IL-10-/- Mice.</title>
        <authorList>
            <person name="Shen Z."/>
            <person name="Mannion A."/>
            <person name="Whary M.T."/>
            <person name="Muthupalani S."/>
            <person name="Sheh A."/>
            <person name="Feng Y."/>
            <person name="Gong G."/>
            <person name="Vandamme P."/>
            <person name="Holcombe H.R."/>
            <person name="Paster B.J."/>
            <person name="Fox J.G."/>
        </authorList>
    </citation>
    <scope>NUCLEOTIDE SEQUENCE [LARGE SCALE GENOMIC DNA]</scope>
    <source>
        <strain evidence="4 5">MIT 97-6194</strain>
    </source>
</reference>
<sequence length="206" mass="23322">MKYTNCVKLFILTIFISVFAGCFLFGTKGILDKSNYKIVKLEIDNRVILSPQELTREAKERLNSNLSVEDITKMYEINRSRQANRIDNINDAFAELKTQSESKDKGTPLSELANITLVSTFNLDKTQGMLYGKAGCNDYTAKFFWQDTTKIVISGAAGTRKVCAPKEIADFQNTFIRNLDGIYTVAKLTNRKGYVLNNGKLRIYLK</sequence>
<evidence type="ECO:0000313" key="6">
    <source>
        <dbReference type="Proteomes" id="UP000477070"/>
    </source>
</evidence>
<dbReference type="EMBL" id="QBIU01000001">
    <property type="protein sequence ID" value="MWV69733.1"/>
    <property type="molecule type" value="Genomic_DNA"/>
</dbReference>
<dbReference type="Proteomes" id="UP000477070">
    <property type="component" value="Unassembled WGS sequence"/>
</dbReference>
<reference evidence="3 6" key="4">
    <citation type="submission" date="2019-12" db="EMBL/GenBank/DDBJ databases">
        <title>Multi-Generational Helicobacter saguini Isolates.</title>
        <authorList>
            <person name="Mannion A."/>
            <person name="Shen Z."/>
            <person name="Fox J.G."/>
        </authorList>
    </citation>
    <scope>NUCLEOTIDE SEQUENCE [LARGE SCALE GENOMIC DNA]</scope>
    <source>
        <strain evidence="3">16-048</strain>
        <strain evidence="6">16-048 (F4)</strain>
    </source>
</reference>
<keyword evidence="1" id="KW-0812">Transmembrane</keyword>
<accession>A0A347VWP3</accession>
<protein>
    <submittedName>
        <fullName evidence="4">META domain-containing protein</fullName>
    </submittedName>
</protein>
<dbReference type="STRING" id="1548018.LS64_14275"/>
<dbReference type="Gene3D" id="2.40.128.270">
    <property type="match status" value="1"/>
</dbReference>
<feature type="domain" description="DUF306" evidence="2">
    <location>
        <begin position="121"/>
        <end position="185"/>
    </location>
</feature>
<keyword evidence="5" id="KW-1185">Reference proteome</keyword>
<reference evidence="4 5" key="1">
    <citation type="journal article" date="2014" name="Genome Announc.">
        <title>Draft genome sequences of eight enterohepatic helicobacter species isolated from both laboratory and wild rodents.</title>
        <authorList>
            <person name="Sheh A."/>
            <person name="Shen Z."/>
            <person name="Fox J.G."/>
        </authorList>
    </citation>
    <scope>NUCLEOTIDE SEQUENCE [LARGE SCALE GENOMIC DNA]</scope>
    <source>
        <strain evidence="4 5">MIT 97-6194</strain>
    </source>
</reference>